<dbReference type="STRING" id="1391627.SAMN05216464_107128"/>
<gene>
    <name evidence="1" type="ORF">SAMN05216464_107128</name>
</gene>
<accession>A0A1G7DUA7</accession>
<proteinExistence type="predicted"/>
<evidence type="ECO:0000313" key="1">
    <source>
        <dbReference type="EMBL" id="SDE55073.1"/>
    </source>
</evidence>
<evidence type="ECO:0000313" key="2">
    <source>
        <dbReference type="Proteomes" id="UP000199072"/>
    </source>
</evidence>
<reference evidence="1 2" key="1">
    <citation type="submission" date="2016-10" db="EMBL/GenBank/DDBJ databases">
        <authorList>
            <person name="de Groot N.N."/>
        </authorList>
    </citation>
    <scope>NUCLEOTIDE SEQUENCE [LARGE SCALE GENOMIC DNA]</scope>
    <source>
        <strain evidence="1 2">47C3B</strain>
    </source>
</reference>
<dbReference type="Proteomes" id="UP000199072">
    <property type="component" value="Unassembled WGS sequence"/>
</dbReference>
<keyword evidence="2" id="KW-1185">Reference proteome</keyword>
<protein>
    <submittedName>
        <fullName evidence="1">Uncharacterized protein</fullName>
    </submittedName>
</protein>
<sequence>MLLITATSSTMYATSANSVKSPKLTHGHKPGKQSVNTWWFWHINGVNDCAAWLRASSALPYSCVSCAPSWYWTGTIAVNTHVYQNTTLTLPVAAGTYFAYGPTGYGPYDYMIVVDSTGKVITFNKC</sequence>
<dbReference type="AlphaFoldDB" id="A0A1G7DUA7"/>
<name>A0A1G7DUA7_9SPHI</name>
<organism evidence="1 2">
    <name type="scientific">Mucilaginibacter pineti</name>
    <dbReference type="NCBI Taxonomy" id="1391627"/>
    <lineage>
        <taxon>Bacteria</taxon>
        <taxon>Pseudomonadati</taxon>
        <taxon>Bacteroidota</taxon>
        <taxon>Sphingobacteriia</taxon>
        <taxon>Sphingobacteriales</taxon>
        <taxon>Sphingobacteriaceae</taxon>
        <taxon>Mucilaginibacter</taxon>
    </lineage>
</organism>
<dbReference type="EMBL" id="FNAI01000007">
    <property type="protein sequence ID" value="SDE55073.1"/>
    <property type="molecule type" value="Genomic_DNA"/>
</dbReference>